<feature type="transmembrane region" description="Helical" evidence="1">
    <location>
        <begin position="35"/>
        <end position="53"/>
    </location>
</feature>
<keyword evidence="3" id="KW-1185">Reference proteome</keyword>
<keyword evidence="1" id="KW-0812">Transmembrane</keyword>
<dbReference type="EMBL" id="SCWB01000009">
    <property type="protein sequence ID" value="TDM10638.1"/>
    <property type="molecule type" value="Genomic_DNA"/>
</dbReference>
<feature type="transmembrane region" description="Helical" evidence="1">
    <location>
        <begin position="141"/>
        <end position="160"/>
    </location>
</feature>
<reference evidence="2 3" key="1">
    <citation type="submission" date="2019-01" db="EMBL/GenBank/DDBJ databases">
        <title>Draft genome sequences of the type strains of six Macrococcus species.</title>
        <authorList>
            <person name="Mazhar S."/>
            <person name="Altermann E."/>
            <person name="Hill C."/>
            <person name="Mcauliffe O."/>
        </authorList>
    </citation>
    <scope>NUCLEOTIDE SEQUENCE [LARGE SCALE GENOMIC DNA]</scope>
    <source>
        <strain evidence="2 3">CCM4815</strain>
    </source>
</reference>
<evidence type="ECO:0000313" key="3">
    <source>
        <dbReference type="Proteomes" id="UP000294802"/>
    </source>
</evidence>
<accession>A0A4R6BUA5</accession>
<evidence type="ECO:0000256" key="1">
    <source>
        <dbReference type="SAM" id="Phobius"/>
    </source>
</evidence>
<feature type="transmembrane region" description="Helical" evidence="1">
    <location>
        <begin position="81"/>
        <end position="99"/>
    </location>
</feature>
<dbReference type="OrthoDB" id="2418140at2"/>
<keyword evidence="1" id="KW-1133">Transmembrane helix</keyword>
<sequence>MNRSITWKNVWRDYTCNLFKPKASISVEMYRKHKWLILPFIFILIVVWIYFTFQSPMNKDSYWNLPAEKQKIIDSAESFKTGIAFVILYSALFLCTFTSEMRMFHQRNKDTLPYILANILFLVLGLLYCFVMHMLNRHVSMLPLIVGMWIIIFMMNTGYAERQIKGNVRHDRPF</sequence>
<dbReference type="Proteomes" id="UP000294802">
    <property type="component" value="Unassembled WGS sequence"/>
</dbReference>
<keyword evidence="1" id="KW-0472">Membrane</keyword>
<gene>
    <name evidence="2" type="ORF">ERX29_06225</name>
</gene>
<organism evidence="2 3">
    <name type="scientific">Macrococcus lamae</name>
    <dbReference type="NCBI Taxonomy" id="198484"/>
    <lineage>
        <taxon>Bacteria</taxon>
        <taxon>Bacillati</taxon>
        <taxon>Bacillota</taxon>
        <taxon>Bacilli</taxon>
        <taxon>Bacillales</taxon>
        <taxon>Staphylococcaceae</taxon>
        <taxon>Macrococcus</taxon>
    </lineage>
</organism>
<protein>
    <recommendedName>
        <fullName evidence="4">DUF805 domain-containing protein</fullName>
    </recommendedName>
</protein>
<evidence type="ECO:0008006" key="4">
    <source>
        <dbReference type="Google" id="ProtNLM"/>
    </source>
</evidence>
<dbReference type="AlphaFoldDB" id="A0A4R6BUA5"/>
<proteinExistence type="predicted"/>
<dbReference type="RefSeq" id="WP_133443840.1">
    <property type="nucleotide sequence ID" value="NZ_SCWB01000009.1"/>
</dbReference>
<feature type="transmembrane region" description="Helical" evidence="1">
    <location>
        <begin position="111"/>
        <end position="135"/>
    </location>
</feature>
<evidence type="ECO:0000313" key="2">
    <source>
        <dbReference type="EMBL" id="TDM10638.1"/>
    </source>
</evidence>
<comment type="caution">
    <text evidence="2">The sequence shown here is derived from an EMBL/GenBank/DDBJ whole genome shotgun (WGS) entry which is preliminary data.</text>
</comment>
<name>A0A4R6BUA5_9STAP</name>